<dbReference type="Proteomes" id="UP000019116">
    <property type="component" value="Chromosome 5B"/>
</dbReference>
<keyword evidence="3" id="KW-1185">Reference proteome</keyword>
<evidence type="ECO:0000313" key="2">
    <source>
        <dbReference type="EnsemblPlants" id="TraesCS5B02G321200.1"/>
    </source>
</evidence>
<sequence length="78" mass="8230">MAISKKKTSALILMALIVMATVLSSCNANNEIQIDALPLPDKCYSTGLPNCTKEACKKLCNSPGGYCRLASDCCCPVS</sequence>
<evidence type="ECO:0008006" key="4">
    <source>
        <dbReference type="Google" id="ProtNLM"/>
    </source>
</evidence>
<accession>A0A3B6LQZ2</accession>
<keyword evidence="1" id="KW-0732">Signal</keyword>
<protein>
    <recommendedName>
        <fullName evidence="4">Knottin scorpion toxin-like domain-containing protein</fullName>
    </recommendedName>
</protein>
<dbReference type="Gramene" id="TraesWEE_scaffold_045674_01G000100.1">
    <property type="protein sequence ID" value="TraesWEE_scaffold_045674_01G000100.1"/>
    <property type="gene ID" value="TraesWEE_scaffold_045674_01G000100"/>
</dbReference>
<proteinExistence type="predicted"/>
<name>A0A3B6LQZ2_WHEAT</name>
<dbReference type="Gramene" id="TraesCS5B02G321200.1">
    <property type="protein sequence ID" value="TraesCS5B02G321200.1"/>
    <property type="gene ID" value="TraesCS5B02G321200"/>
</dbReference>
<dbReference type="OrthoDB" id="717731at2759"/>
<dbReference type="AlphaFoldDB" id="A0A3B6LQZ2"/>
<dbReference type="PROSITE" id="PS51257">
    <property type="entry name" value="PROKAR_LIPOPROTEIN"/>
    <property type="match status" value="1"/>
</dbReference>
<evidence type="ECO:0000256" key="1">
    <source>
        <dbReference type="SAM" id="SignalP"/>
    </source>
</evidence>
<organism evidence="2">
    <name type="scientific">Triticum aestivum</name>
    <name type="common">Wheat</name>
    <dbReference type="NCBI Taxonomy" id="4565"/>
    <lineage>
        <taxon>Eukaryota</taxon>
        <taxon>Viridiplantae</taxon>
        <taxon>Streptophyta</taxon>
        <taxon>Embryophyta</taxon>
        <taxon>Tracheophyta</taxon>
        <taxon>Spermatophyta</taxon>
        <taxon>Magnoliopsida</taxon>
        <taxon>Liliopsida</taxon>
        <taxon>Poales</taxon>
        <taxon>Poaceae</taxon>
        <taxon>BOP clade</taxon>
        <taxon>Pooideae</taxon>
        <taxon>Triticodae</taxon>
        <taxon>Triticeae</taxon>
        <taxon>Triticinae</taxon>
        <taxon>Triticum</taxon>
    </lineage>
</organism>
<dbReference type="EnsemblPlants" id="TraesCS5B02G321200.1">
    <property type="protein sequence ID" value="TraesCS5B02G321200.1"/>
    <property type="gene ID" value="TraesCS5B02G321200"/>
</dbReference>
<evidence type="ECO:0000313" key="3">
    <source>
        <dbReference type="Proteomes" id="UP000019116"/>
    </source>
</evidence>
<dbReference type="Gramene" id="TraesCS5B03G0811700.1">
    <property type="protein sequence ID" value="TraesCS5B03G0811700.1.CDS"/>
    <property type="gene ID" value="TraesCS5B03G0811700"/>
</dbReference>
<feature type="signal peptide" evidence="1">
    <location>
        <begin position="1"/>
        <end position="28"/>
    </location>
</feature>
<reference evidence="2" key="1">
    <citation type="submission" date="2018-08" db="EMBL/GenBank/DDBJ databases">
        <authorList>
            <person name="Rossello M."/>
        </authorList>
    </citation>
    <scope>NUCLEOTIDE SEQUENCE [LARGE SCALE GENOMIC DNA]</scope>
    <source>
        <strain evidence="2">cv. Chinese Spring</strain>
    </source>
</reference>
<feature type="chain" id="PRO_5043177227" description="Knottin scorpion toxin-like domain-containing protein" evidence="1">
    <location>
        <begin position="29"/>
        <end position="78"/>
    </location>
</feature>
<reference evidence="2" key="2">
    <citation type="submission" date="2018-10" db="UniProtKB">
        <authorList>
            <consortium name="EnsemblPlants"/>
        </authorList>
    </citation>
    <scope>IDENTIFICATION</scope>
</reference>